<dbReference type="Proteomes" id="UP000886667">
    <property type="component" value="Unassembled WGS sequence"/>
</dbReference>
<organism evidence="1 2">
    <name type="scientific">Candidatus Thiodiazotropha taylori</name>
    <dbReference type="NCBI Taxonomy" id="2792791"/>
    <lineage>
        <taxon>Bacteria</taxon>
        <taxon>Pseudomonadati</taxon>
        <taxon>Pseudomonadota</taxon>
        <taxon>Gammaproteobacteria</taxon>
        <taxon>Chromatiales</taxon>
        <taxon>Sedimenticolaceae</taxon>
        <taxon>Candidatus Thiodiazotropha</taxon>
    </lineage>
</organism>
<evidence type="ECO:0000313" key="2">
    <source>
        <dbReference type="Proteomes" id="UP000886667"/>
    </source>
</evidence>
<sequence length="184" mass="21268">MSTFIKITPDQQEWDMLSEEHMLTDNLKMLNFKGYLALTESLRMTKTKFGTNSSMSNGKIETNFGTHHHTFFDAGNTYVFVGLVAGGEVGFGTSSEFSLDVTDYDMDPKNFRKSSIVLFSKVFYVIVEMLKQTKTKEVRFSGDNANLERMYDKVVKNKYFLDELDKIGYKYRGKLGDDHYFQKK</sequence>
<dbReference type="AlphaFoldDB" id="A0A9E4K839"/>
<evidence type="ECO:0000313" key="1">
    <source>
        <dbReference type="EMBL" id="MCG7944830.1"/>
    </source>
</evidence>
<gene>
    <name evidence="1" type="ORF">JAZ07_00630</name>
</gene>
<proteinExistence type="predicted"/>
<reference evidence="1" key="1">
    <citation type="journal article" date="2021" name="Proc. Natl. Acad. Sci. U.S.A.">
        <title>Global biogeography of chemosynthetic symbionts reveals both localized and globally distributed symbiont groups. .</title>
        <authorList>
            <person name="Osvatic J.T."/>
            <person name="Wilkins L.G.E."/>
            <person name="Leibrecht L."/>
            <person name="Leray M."/>
            <person name="Zauner S."/>
            <person name="Polzin J."/>
            <person name="Camacho Y."/>
            <person name="Gros O."/>
            <person name="van Gils J.A."/>
            <person name="Eisen J.A."/>
            <person name="Petersen J.M."/>
            <person name="Yuen B."/>
        </authorList>
    </citation>
    <scope>NUCLEOTIDE SEQUENCE</scope>
    <source>
        <strain evidence="1">MAGclacostrist064TRANS</strain>
    </source>
</reference>
<name>A0A9E4K839_9GAMM</name>
<comment type="caution">
    <text evidence="1">The sequence shown here is derived from an EMBL/GenBank/DDBJ whole genome shotgun (WGS) entry which is preliminary data.</text>
</comment>
<dbReference type="EMBL" id="JAEPCM010000016">
    <property type="protein sequence ID" value="MCG7944830.1"/>
    <property type="molecule type" value="Genomic_DNA"/>
</dbReference>
<protein>
    <submittedName>
        <fullName evidence="1">Uncharacterized protein</fullName>
    </submittedName>
</protein>
<accession>A0A9E4K839</accession>